<keyword evidence="7" id="KW-1133">Transmembrane helix</keyword>
<evidence type="ECO:0000256" key="6">
    <source>
        <dbReference type="ARBA" id="ARBA00023136"/>
    </source>
</evidence>
<evidence type="ECO:0000313" key="10">
    <source>
        <dbReference type="Proteomes" id="UP000608420"/>
    </source>
</evidence>
<accession>A0ABQ1W383</accession>
<feature type="transmembrane region" description="Helical" evidence="7">
    <location>
        <begin position="288"/>
        <end position="308"/>
    </location>
</feature>
<dbReference type="PANTHER" id="PTHR34220:SF7">
    <property type="entry name" value="SENSOR HISTIDINE KINASE YPDA"/>
    <property type="match status" value="1"/>
</dbReference>
<dbReference type="GO" id="GO:0016301">
    <property type="term" value="F:kinase activity"/>
    <property type="evidence" value="ECO:0007669"/>
    <property type="project" value="UniProtKB-KW"/>
</dbReference>
<keyword evidence="5 9" id="KW-0418">Kinase</keyword>
<keyword evidence="4" id="KW-0808">Transferase</keyword>
<dbReference type="InterPro" id="IPR003660">
    <property type="entry name" value="HAMP_dom"/>
</dbReference>
<evidence type="ECO:0000256" key="3">
    <source>
        <dbReference type="ARBA" id="ARBA00022553"/>
    </source>
</evidence>
<dbReference type="Pfam" id="PF02518">
    <property type="entry name" value="HATPase_c"/>
    <property type="match status" value="1"/>
</dbReference>
<keyword evidence="3" id="KW-0597">Phosphoprotein</keyword>
<sequence>MALLRKLTIRSQLTFIACTLALIILIILSASYLQMTKIVKSNNNKATSDLILQMKQTIYANKDVMERLITNIAFNNDVQSFLTEEDKVQRFMLSKRVEDLLINTRTLKEGILDILVIGEEGSWVDTGESRRVVAPYQPQVDAEEGFQYYTITDAWDQYNTSSLFLIGVNIKYAQPGERFNQQIGTLFFVISPKALMGSINSISQEMHSQAFFLDQDHRVISSGETEELASKLETLYQEQNLISDVEKELAWSGRTYIAKGEYLPELKSSIVSIIPKDVLMRDLNSIRIFFGGIFVVGGIIMLVLFSILTNNILLPLKKLMVYMNTVKRGNLDKLKAGIDLDGYVEITVVANEFNKMMNQIDTLTKELLDTNTALLGTELEKKQAELSYLRSQINPHFLYNTLEMIKGMAAVQGAQEIRASASALASIFRYSIKGDSLVPLKTELSIIESYLHIQRLRFGSRFQVVLDIEDAVLEDLVPKMILQPIVENAVYHGLELKEEPGLLRIHASRNADADLVITVEDDGVGMEPERLEWLRSMLLDSPKELLSSKGAGSIGFANVNARIKLMYGAHYGVDVHSVAGQGTWVQLTLSSKAEVHHEFEGIAGG</sequence>
<feature type="transmembrane region" description="Helical" evidence="7">
    <location>
        <begin position="12"/>
        <end position="33"/>
    </location>
</feature>
<evidence type="ECO:0000256" key="5">
    <source>
        <dbReference type="ARBA" id="ARBA00022777"/>
    </source>
</evidence>
<keyword evidence="10" id="KW-1185">Reference proteome</keyword>
<organism evidence="9 10">
    <name type="scientific">Paenibacillus aceti</name>
    <dbReference type="NCBI Taxonomy" id="1820010"/>
    <lineage>
        <taxon>Bacteria</taxon>
        <taxon>Bacillati</taxon>
        <taxon>Bacillota</taxon>
        <taxon>Bacilli</taxon>
        <taxon>Bacillales</taxon>
        <taxon>Paenibacillaceae</taxon>
        <taxon>Paenibacillus</taxon>
    </lineage>
</organism>
<dbReference type="RefSeq" id="WP_120461962.1">
    <property type="nucleotide sequence ID" value="NZ_BMIW01000034.1"/>
</dbReference>
<dbReference type="EMBL" id="BMIW01000034">
    <property type="protein sequence ID" value="GGG12441.1"/>
    <property type="molecule type" value="Genomic_DNA"/>
</dbReference>
<dbReference type="PANTHER" id="PTHR34220">
    <property type="entry name" value="SENSOR HISTIDINE KINASE YPDA"/>
    <property type="match status" value="1"/>
</dbReference>
<comment type="caution">
    <text evidence="9">The sequence shown here is derived from an EMBL/GenBank/DDBJ whole genome shotgun (WGS) entry which is preliminary data.</text>
</comment>
<dbReference type="InterPro" id="IPR010559">
    <property type="entry name" value="Sig_transdc_His_kin_internal"/>
</dbReference>
<keyword evidence="2" id="KW-1003">Cell membrane</keyword>
<dbReference type="Pfam" id="PF06580">
    <property type="entry name" value="His_kinase"/>
    <property type="match status" value="1"/>
</dbReference>
<evidence type="ECO:0000256" key="2">
    <source>
        <dbReference type="ARBA" id="ARBA00022475"/>
    </source>
</evidence>
<gene>
    <name evidence="9" type="ORF">GCM10010913_37800</name>
</gene>
<evidence type="ECO:0000313" key="9">
    <source>
        <dbReference type="EMBL" id="GGG12441.1"/>
    </source>
</evidence>
<dbReference type="InterPro" id="IPR036890">
    <property type="entry name" value="HATPase_C_sf"/>
</dbReference>
<evidence type="ECO:0000256" key="1">
    <source>
        <dbReference type="ARBA" id="ARBA00004651"/>
    </source>
</evidence>
<dbReference type="Gene3D" id="3.30.565.10">
    <property type="entry name" value="Histidine kinase-like ATPase, C-terminal domain"/>
    <property type="match status" value="1"/>
</dbReference>
<evidence type="ECO:0000256" key="7">
    <source>
        <dbReference type="SAM" id="Phobius"/>
    </source>
</evidence>
<proteinExistence type="predicted"/>
<keyword evidence="7" id="KW-0812">Transmembrane</keyword>
<protein>
    <submittedName>
        <fullName evidence="9">Histidine kinase</fullName>
    </submittedName>
</protein>
<comment type="subcellular location">
    <subcellularLocation>
        <location evidence="1">Cell membrane</location>
        <topology evidence="1">Multi-pass membrane protein</topology>
    </subcellularLocation>
</comment>
<keyword evidence="6 7" id="KW-0472">Membrane</keyword>
<reference evidence="10" key="1">
    <citation type="journal article" date="2019" name="Int. J. Syst. Evol. Microbiol.">
        <title>The Global Catalogue of Microorganisms (GCM) 10K type strain sequencing project: providing services to taxonomists for standard genome sequencing and annotation.</title>
        <authorList>
            <consortium name="The Broad Institute Genomics Platform"/>
            <consortium name="The Broad Institute Genome Sequencing Center for Infectious Disease"/>
            <person name="Wu L."/>
            <person name="Ma J."/>
        </authorList>
    </citation>
    <scope>NUCLEOTIDE SEQUENCE [LARGE SCALE GENOMIC DNA]</scope>
    <source>
        <strain evidence="10">CGMCC 1.15420</strain>
    </source>
</reference>
<evidence type="ECO:0000259" key="8">
    <source>
        <dbReference type="PROSITE" id="PS50885"/>
    </source>
</evidence>
<dbReference type="SUPFAM" id="SSF55874">
    <property type="entry name" value="ATPase domain of HSP90 chaperone/DNA topoisomerase II/histidine kinase"/>
    <property type="match status" value="1"/>
</dbReference>
<dbReference type="PROSITE" id="PS50885">
    <property type="entry name" value="HAMP"/>
    <property type="match status" value="1"/>
</dbReference>
<dbReference type="InterPro" id="IPR050640">
    <property type="entry name" value="Bact_2-comp_sensor_kinase"/>
</dbReference>
<dbReference type="Gene3D" id="6.10.340.10">
    <property type="match status" value="1"/>
</dbReference>
<dbReference type="InterPro" id="IPR003594">
    <property type="entry name" value="HATPase_dom"/>
</dbReference>
<name>A0ABQ1W383_9BACL</name>
<evidence type="ECO:0000256" key="4">
    <source>
        <dbReference type="ARBA" id="ARBA00022679"/>
    </source>
</evidence>
<feature type="domain" description="HAMP" evidence="8">
    <location>
        <begin position="310"/>
        <end position="365"/>
    </location>
</feature>
<dbReference type="Proteomes" id="UP000608420">
    <property type="component" value="Unassembled WGS sequence"/>
</dbReference>